<evidence type="ECO:0000256" key="1">
    <source>
        <dbReference type="ARBA" id="ARBA00006271"/>
    </source>
</evidence>
<dbReference type="GO" id="GO:0006298">
    <property type="term" value="P:mismatch repair"/>
    <property type="evidence" value="ECO:0007669"/>
    <property type="project" value="InterPro"/>
</dbReference>
<evidence type="ECO:0000256" key="4">
    <source>
        <dbReference type="ARBA" id="ARBA00022840"/>
    </source>
</evidence>
<dbReference type="Pfam" id="PF05192">
    <property type="entry name" value="MutS_III"/>
    <property type="match status" value="1"/>
</dbReference>
<dbReference type="Pfam" id="PF00488">
    <property type="entry name" value="MutS_V"/>
    <property type="match status" value="1"/>
</dbReference>
<keyword evidence="4" id="KW-0067">ATP-binding</keyword>
<dbReference type="SUPFAM" id="SSF53150">
    <property type="entry name" value="DNA repair protein MutS, domain II"/>
    <property type="match status" value="1"/>
</dbReference>
<dbReference type="Pfam" id="PF01624">
    <property type="entry name" value="MutS_I"/>
    <property type="match status" value="1"/>
</dbReference>
<proteinExistence type="inferred from homology"/>
<dbReference type="Gene3D" id="3.40.1170.10">
    <property type="entry name" value="DNA repair protein MutS, domain I"/>
    <property type="match status" value="1"/>
</dbReference>
<keyword evidence="3" id="KW-0227">DNA damage</keyword>
<dbReference type="InterPro" id="IPR036678">
    <property type="entry name" value="MutS_con_dom_sf"/>
</dbReference>
<organism evidence="8">
    <name type="scientific">viral metagenome</name>
    <dbReference type="NCBI Taxonomy" id="1070528"/>
    <lineage>
        <taxon>unclassified sequences</taxon>
        <taxon>metagenomes</taxon>
        <taxon>organismal metagenomes</taxon>
    </lineage>
</organism>
<dbReference type="EMBL" id="MN739636">
    <property type="protein sequence ID" value="QHT17447.1"/>
    <property type="molecule type" value="Genomic_DNA"/>
</dbReference>
<dbReference type="GO" id="GO:0140664">
    <property type="term" value="F:ATP-dependent DNA damage sensor activity"/>
    <property type="evidence" value="ECO:0007669"/>
    <property type="project" value="InterPro"/>
</dbReference>
<evidence type="ECO:0000256" key="3">
    <source>
        <dbReference type="ARBA" id="ARBA00022763"/>
    </source>
</evidence>
<sequence>MSKKNSKTTKSDPETSIYTEYFQYTNQHRLQYGEKTVVLLQVGAFFEVYGMKNKTNDIISGSIITEFADVCQLNISEKKIDYNNEHIVMAGFRDFTIDKYLAKLTDYGYTAAVYVQEKNGKEVSRKLSKVYSSGTYISCDTDSSPIITNNIMCIWFDVHKPFSNTTNNGLSKIKETIVYGVSVVNIFTGKSSIFQHETPFLMSATTFDELERFISIFSPSEVIILSAFDDKKLSLIKQFIGIQSNSIHEINTTDLINTKVLNCSNQKYLKQILSNLFGEESYNICNEFQLHNIATQSFCFLLDFIKEHNPDLIRKISIPEFDNTSYRMILANHTLSQLNIISDLSFDSKRNGQLSCVISFLNKCLSPMGKRKFQYQLTNPTFNEEWLKTEYNMTSTMLTDDNYHFVEMFRKQLLKIRDIEKICRQLVLKKVYPSSISHLYNSIQSIYQINECLAESKHILDYLCNDFLTNHDISSYQYIKQNSENFVHFLDKHFYIEYCKTTSSMTNFDENIIKPGVSEKLDSILAKYNENNELFYSIKNYFNKLIQDHEKSAETDYIKVHETEKSGLSLQITAKRSQTMKIILNNLINSSTDGVVILPNGNHKLNLKDIKFTKASASNMEIDCSLITKLCTDLYILKESMNNEIAITYISILSKIEDQWYNCLENFAIYTSKIDILQCKAYIARTYNYCQPEIASESNKSFVNASDLRHCLIEHIQQNELYVTNDISLGANSECDGILLYGTNAVGKTSLIRALGISVIMAQSGLYVPCSKFVYKPYTAIYSRILGNDNLFKGLSTFAVEMSELRTILKMSDENSLILGDELCSGTETESALSIFVAGLMNLHHKRSSYIFATHFHEIIHYDEIVSLHRLKMKHMSVSYDREKDCLVYDRKLKDGSGPRIYGLEVCKSLYLGDEFLESAYAIRNKYYPETRGELSNEPTIYNSKKIKGMCELCGMNIGEEIHHLKHQKNADKNGFIGTHHKNHVANLITVCEACHDNFHSLENDEFIRKKTTKGYKLEKS</sequence>
<dbReference type="SMART" id="SM00533">
    <property type="entry name" value="MUTSd"/>
    <property type="match status" value="1"/>
</dbReference>
<dbReference type="InterPro" id="IPR017261">
    <property type="entry name" value="DNA_mismatch_repair_MutS/MSH"/>
</dbReference>
<dbReference type="InterPro" id="IPR000432">
    <property type="entry name" value="DNA_mismatch_repair_MutS_C"/>
</dbReference>
<dbReference type="InterPro" id="IPR045076">
    <property type="entry name" value="MutS"/>
</dbReference>
<evidence type="ECO:0000259" key="7">
    <source>
        <dbReference type="SMART" id="SM00534"/>
    </source>
</evidence>
<dbReference type="CDD" id="cd00085">
    <property type="entry name" value="HNHc"/>
    <property type="match status" value="1"/>
</dbReference>
<evidence type="ECO:0008006" key="9">
    <source>
        <dbReference type="Google" id="ProtNLM"/>
    </source>
</evidence>
<dbReference type="InterPro" id="IPR027417">
    <property type="entry name" value="P-loop_NTPase"/>
</dbReference>
<evidence type="ECO:0000259" key="6">
    <source>
        <dbReference type="SMART" id="SM00533"/>
    </source>
</evidence>
<dbReference type="Gene3D" id="1.10.1420.10">
    <property type="match status" value="1"/>
</dbReference>
<keyword evidence="5" id="KW-0238">DNA-binding</keyword>
<keyword evidence="2" id="KW-0547">Nucleotide-binding</keyword>
<dbReference type="InterPro" id="IPR007695">
    <property type="entry name" value="DNA_mismatch_repair_MutS-lik_N"/>
</dbReference>
<dbReference type="GO" id="GO:0030983">
    <property type="term" value="F:mismatched DNA binding"/>
    <property type="evidence" value="ECO:0007669"/>
    <property type="project" value="InterPro"/>
</dbReference>
<dbReference type="GO" id="GO:0032301">
    <property type="term" value="C:MutSalpha complex"/>
    <property type="evidence" value="ECO:0007669"/>
    <property type="project" value="TreeGrafter"/>
</dbReference>
<evidence type="ECO:0000256" key="2">
    <source>
        <dbReference type="ARBA" id="ARBA00022741"/>
    </source>
</evidence>
<dbReference type="InterPro" id="IPR003615">
    <property type="entry name" value="HNH_nuc"/>
</dbReference>
<dbReference type="SUPFAM" id="SSF52540">
    <property type="entry name" value="P-loop containing nucleoside triphosphate hydrolases"/>
    <property type="match status" value="1"/>
</dbReference>
<dbReference type="InterPro" id="IPR016151">
    <property type="entry name" value="DNA_mismatch_repair_MutS_N"/>
</dbReference>
<dbReference type="SUPFAM" id="SSF48334">
    <property type="entry name" value="DNA repair protein MutS, domain III"/>
    <property type="match status" value="1"/>
</dbReference>
<reference evidence="8" key="1">
    <citation type="journal article" date="2020" name="Nature">
        <title>Giant virus diversity and host interactions through global metagenomics.</title>
        <authorList>
            <person name="Schulz F."/>
            <person name="Roux S."/>
            <person name="Paez-Espino D."/>
            <person name="Jungbluth S."/>
            <person name="Walsh D.A."/>
            <person name="Denef V.J."/>
            <person name="McMahon K.D."/>
            <person name="Konstantinidis K.T."/>
            <person name="Eloe-Fadrosh E.A."/>
            <person name="Kyrpides N.C."/>
            <person name="Woyke T."/>
        </authorList>
    </citation>
    <scope>NUCLEOTIDE SEQUENCE</scope>
    <source>
        <strain evidence="8">GVMAG-M-3300023174-24</strain>
    </source>
</reference>
<dbReference type="GO" id="GO:0005524">
    <property type="term" value="F:ATP binding"/>
    <property type="evidence" value="ECO:0007669"/>
    <property type="project" value="UniProtKB-KW"/>
</dbReference>
<feature type="domain" description="DNA mismatch repair protein MutS core" evidence="6">
    <location>
        <begin position="352"/>
        <end position="716"/>
    </location>
</feature>
<dbReference type="Gene3D" id="3.40.50.300">
    <property type="entry name" value="P-loop containing nucleotide triphosphate hydrolases"/>
    <property type="match status" value="1"/>
</dbReference>
<dbReference type="PIRSF" id="PIRSF037677">
    <property type="entry name" value="DNA_mis_repair_Msh6"/>
    <property type="match status" value="1"/>
</dbReference>
<dbReference type="AlphaFoldDB" id="A0A6C0DLK8"/>
<dbReference type="PANTHER" id="PTHR11361:SF148">
    <property type="entry name" value="DNA MISMATCH REPAIR PROTEIN MSH6"/>
    <property type="match status" value="1"/>
</dbReference>
<evidence type="ECO:0000256" key="5">
    <source>
        <dbReference type="ARBA" id="ARBA00023125"/>
    </source>
</evidence>
<comment type="similarity">
    <text evidence="1">Belongs to the DNA mismatch repair MutS family.</text>
</comment>
<dbReference type="PANTHER" id="PTHR11361">
    <property type="entry name" value="DNA MISMATCH REPAIR PROTEIN MUTS FAMILY MEMBER"/>
    <property type="match status" value="1"/>
</dbReference>
<dbReference type="SUPFAM" id="SSF55271">
    <property type="entry name" value="DNA repair protein MutS, domain I"/>
    <property type="match status" value="1"/>
</dbReference>
<feature type="domain" description="DNA mismatch repair proteins mutS family" evidence="7">
    <location>
        <begin position="735"/>
        <end position="925"/>
    </location>
</feature>
<name>A0A6C0DLK8_9ZZZZ</name>
<protein>
    <recommendedName>
        <fullName evidence="9">DNA mismatch repair proteins mutS family domain-containing protein</fullName>
    </recommendedName>
</protein>
<accession>A0A6C0DLK8</accession>
<dbReference type="InterPro" id="IPR036187">
    <property type="entry name" value="DNA_mismatch_repair_MutS_sf"/>
</dbReference>
<evidence type="ECO:0000313" key="8">
    <source>
        <dbReference type="EMBL" id="QHT17447.1"/>
    </source>
</evidence>
<dbReference type="SMART" id="SM00534">
    <property type="entry name" value="MUTSac"/>
    <property type="match status" value="1"/>
</dbReference>
<dbReference type="InterPro" id="IPR007696">
    <property type="entry name" value="DNA_mismatch_repair_MutS_core"/>
</dbReference>